<dbReference type="Proteomes" id="UP000295565">
    <property type="component" value="Unassembled WGS sequence"/>
</dbReference>
<dbReference type="RefSeq" id="WP_131910923.1">
    <property type="nucleotide sequence ID" value="NZ_OU594967.1"/>
</dbReference>
<keyword evidence="4" id="KW-0997">Cell inner membrane</keyword>
<feature type="transmembrane region" description="Helical" evidence="9">
    <location>
        <begin position="96"/>
        <end position="118"/>
    </location>
</feature>
<reference evidence="10 11" key="1">
    <citation type="submission" date="2019-03" db="EMBL/GenBank/DDBJ databases">
        <title>Genomic Encyclopedia of Type Strains, Phase IV (KMG-IV): sequencing the most valuable type-strain genomes for metagenomic binning, comparative biology and taxonomic classification.</title>
        <authorList>
            <person name="Goeker M."/>
        </authorList>
    </citation>
    <scope>NUCLEOTIDE SEQUENCE [LARGE SCALE GENOMIC DNA]</scope>
    <source>
        <strain evidence="10 11">DSM 18577</strain>
    </source>
</reference>
<evidence type="ECO:0000313" key="10">
    <source>
        <dbReference type="EMBL" id="TCK63920.1"/>
    </source>
</evidence>
<feature type="region of interest" description="Disordered" evidence="8">
    <location>
        <begin position="1"/>
        <end position="23"/>
    </location>
</feature>
<dbReference type="PANTHER" id="PTHR39342">
    <property type="entry name" value="UPF0283 MEMBRANE PROTEIN YCJF"/>
    <property type="match status" value="1"/>
</dbReference>
<dbReference type="OrthoDB" id="958025at2"/>
<dbReference type="NCBIfam" id="TIGR01620">
    <property type="entry name" value="hyp_HI0043"/>
    <property type="match status" value="1"/>
</dbReference>
<comment type="subcellular location">
    <subcellularLocation>
        <location evidence="1">Cell inner membrane</location>
        <topology evidence="1">Multi-pass membrane protein</topology>
    </subcellularLocation>
</comment>
<evidence type="ECO:0000256" key="4">
    <source>
        <dbReference type="ARBA" id="ARBA00022519"/>
    </source>
</evidence>
<feature type="transmembrane region" description="Helical" evidence="9">
    <location>
        <begin position="63"/>
        <end position="81"/>
    </location>
</feature>
<evidence type="ECO:0000256" key="6">
    <source>
        <dbReference type="ARBA" id="ARBA00022989"/>
    </source>
</evidence>
<comment type="caution">
    <text evidence="10">The sequence shown here is derived from an EMBL/GenBank/DDBJ whole genome shotgun (WGS) entry which is preliminary data.</text>
</comment>
<dbReference type="InterPro" id="IPR021147">
    <property type="entry name" value="DUF697"/>
</dbReference>
<proteinExistence type="inferred from homology"/>
<keyword evidence="5 9" id="KW-0812">Transmembrane</keyword>
<keyword evidence="7 9" id="KW-0472">Membrane</keyword>
<sequence length="336" mass="37831">MNKLAQRENFSSQLENDSPVEDSLSERIDFTSDPNWQRVDEDEYNHDLSFDVDKPSQSLKLQWYWKALALGLAVIIIWPLFRAVDQLIFQPWGANSLYSVAVVVVSLIIFIAILRELWAVYRFKKRSNLDLSAQFSASGAPKEKLIRQLNQMALNMGENSDHWQAGLEPYHETREILGFFENKVLSVQDKKAKKLVLRYSSQSAVMLALSPSASLDMALMMWRNLCMMRQMARLYGLPSGMMMQTLLVKTVLANIAFAGVSQVISDMGVEMMGTGLTRKLSASAADGLSAGLLTARLGYQCLQVCRPFKLSAEQMPKLASVQRQLLKDIMQMSSKG</sequence>
<dbReference type="GO" id="GO:0005886">
    <property type="term" value="C:plasma membrane"/>
    <property type="evidence" value="ECO:0007669"/>
    <property type="project" value="UniProtKB-SubCell"/>
</dbReference>
<dbReference type="PANTHER" id="PTHR39342:SF1">
    <property type="entry name" value="UPF0283 MEMBRANE PROTEIN YCJF"/>
    <property type="match status" value="1"/>
</dbReference>
<evidence type="ECO:0000256" key="5">
    <source>
        <dbReference type="ARBA" id="ARBA00022692"/>
    </source>
</evidence>
<dbReference type="EMBL" id="SMGD01000001">
    <property type="protein sequence ID" value="TCK63920.1"/>
    <property type="molecule type" value="Genomic_DNA"/>
</dbReference>
<feature type="transmembrane region" description="Helical" evidence="9">
    <location>
        <begin position="242"/>
        <end position="264"/>
    </location>
</feature>
<evidence type="ECO:0000256" key="2">
    <source>
        <dbReference type="ARBA" id="ARBA00008255"/>
    </source>
</evidence>
<evidence type="ECO:0000256" key="8">
    <source>
        <dbReference type="SAM" id="MobiDB-lite"/>
    </source>
</evidence>
<dbReference type="AlphaFoldDB" id="A0A4R1KI57"/>
<keyword evidence="11" id="KW-1185">Reference proteome</keyword>
<accession>A0A4R1KI57</accession>
<gene>
    <name evidence="10" type="ORF">EV690_0034</name>
</gene>
<feature type="transmembrane region" description="Helical" evidence="9">
    <location>
        <begin position="203"/>
        <end position="222"/>
    </location>
</feature>
<evidence type="ECO:0000256" key="1">
    <source>
        <dbReference type="ARBA" id="ARBA00004429"/>
    </source>
</evidence>
<evidence type="ECO:0000313" key="11">
    <source>
        <dbReference type="Proteomes" id="UP000295565"/>
    </source>
</evidence>
<comment type="similarity">
    <text evidence="2">Belongs to the UPF0283 family.</text>
</comment>
<dbReference type="Pfam" id="PF05128">
    <property type="entry name" value="DUF697"/>
    <property type="match status" value="1"/>
</dbReference>
<evidence type="ECO:0000256" key="9">
    <source>
        <dbReference type="SAM" id="Phobius"/>
    </source>
</evidence>
<protein>
    <submittedName>
        <fullName evidence="10">Putative membrane protein</fullName>
    </submittedName>
</protein>
<dbReference type="InterPro" id="IPR006507">
    <property type="entry name" value="UPF0283"/>
</dbReference>
<keyword evidence="6 9" id="KW-1133">Transmembrane helix</keyword>
<keyword evidence="3" id="KW-1003">Cell membrane</keyword>
<name>A0A4R1KI57_9GAMM</name>
<evidence type="ECO:0000256" key="3">
    <source>
        <dbReference type="ARBA" id="ARBA00022475"/>
    </source>
</evidence>
<evidence type="ECO:0000256" key="7">
    <source>
        <dbReference type="ARBA" id="ARBA00023136"/>
    </source>
</evidence>
<organism evidence="10 11">
    <name type="scientific">Celerinatantimonas diazotrophica</name>
    <dbReference type="NCBI Taxonomy" id="412034"/>
    <lineage>
        <taxon>Bacteria</taxon>
        <taxon>Pseudomonadati</taxon>
        <taxon>Pseudomonadota</taxon>
        <taxon>Gammaproteobacteria</taxon>
        <taxon>Celerinatantimonadaceae</taxon>
        <taxon>Celerinatantimonas</taxon>
    </lineage>
</organism>